<dbReference type="GO" id="GO:0008654">
    <property type="term" value="P:phospholipid biosynthetic process"/>
    <property type="evidence" value="ECO:0007669"/>
    <property type="project" value="InterPro"/>
</dbReference>
<evidence type="ECO:0000256" key="1">
    <source>
        <dbReference type="ARBA" id="ARBA00004370"/>
    </source>
</evidence>
<dbReference type="EMBL" id="LC068986">
    <property type="protein sequence ID" value="BAU37047.1"/>
    <property type="molecule type" value="Genomic_DNA"/>
</dbReference>
<dbReference type="PANTHER" id="PTHR10414:SF37">
    <property type="entry name" value="BB IN A BOXCAR, ISOFORM C"/>
    <property type="match status" value="1"/>
</dbReference>
<dbReference type="Gene3D" id="1.20.120.1760">
    <property type="match status" value="1"/>
</dbReference>
<sequence length="384" mass="42731">MFVRVLSQRALEGLRAYVYKPGGYTWLDDLHTPMWNWVTAQLPMWLAPNLITLSGLICTFVAYFLMWYFLPEFTGEAPRWSYFFAGVSIVTYTNLDCIDGKQARRTGSSSPLGQLFDHGCDAIALHVMLSLTQTALNEPSAVFTSIAAMSVYLPWIVSHWEEYHTGILMYGDGWFGILEANYVLAGITVVTGTFGPAIYEIPVKQLLPWWPWDISVKHTFIIFAMLIALVQFYGQMGRVFGRPWTMLPEAERGHKELGTGARLKHLAYGLTLVGLGTAYLADTNLQPWQARVAALLYGLVYATVATQLIMDHMSKEPFRPPLVPLAVLAAATANSFLQLADGRLVAFGGSAIMLVYYGIYVTSIVNQVCAFLGIHCLSITTKRA</sequence>
<dbReference type="InterPro" id="IPR043130">
    <property type="entry name" value="CDP-OH_PTrfase_TM_dom"/>
</dbReference>
<feature type="transmembrane region" description="Helical" evidence="6">
    <location>
        <begin position="50"/>
        <end position="70"/>
    </location>
</feature>
<dbReference type="PIRSF" id="PIRSF015665">
    <property type="entry name" value="CHOPT"/>
    <property type="match status" value="1"/>
</dbReference>
<comment type="similarity">
    <text evidence="2 5">Belongs to the CDP-alcohol phosphatidyltransferase class-I family.</text>
</comment>
<feature type="transmembrane region" description="Helical" evidence="6">
    <location>
        <begin position="292"/>
        <end position="310"/>
    </location>
</feature>
<dbReference type="AlphaFoldDB" id="A0A125SQH8"/>
<dbReference type="InterPro" id="IPR014472">
    <property type="entry name" value="CHOPT"/>
</dbReference>
<keyword evidence="4 6" id="KW-0472">Membrane</keyword>
<accession>A0A125SQH8</accession>
<comment type="subcellular location">
    <subcellularLocation>
        <location evidence="1">Membrane</location>
    </subcellularLocation>
</comment>
<reference evidence="7" key="1">
    <citation type="submission" date="2015-07" db="EMBL/GenBank/DDBJ databases">
        <title>Phosphatidylcholine synthesis in Chlamydomonas.</title>
        <authorList>
            <person name="Hirashima T."/>
            <person name="Sato N."/>
        </authorList>
    </citation>
    <scope>NUCLEOTIDE SEQUENCE</scope>
    <source>
        <strain evidence="7">NIES-2242</strain>
    </source>
</reference>
<name>A0A125SQH8_9CHLO</name>
<evidence type="ECO:0000256" key="3">
    <source>
        <dbReference type="ARBA" id="ARBA00022679"/>
    </source>
</evidence>
<protein>
    <submittedName>
        <fullName evidence="7">Ethanolaminephosphotransferase</fullName>
    </submittedName>
</protein>
<feature type="transmembrane region" description="Helical" evidence="6">
    <location>
        <begin position="352"/>
        <end position="374"/>
    </location>
</feature>
<gene>
    <name evidence="7" type="primary">EPT</name>
</gene>
<dbReference type="InterPro" id="IPR000462">
    <property type="entry name" value="CDP-OH_P_trans"/>
</dbReference>
<dbReference type="GO" id="GO:0016020">
    <property type="term" value="C:membrane"/>
    <property type="evidence" value="ECO:0007669"/>
    <property type="project" value="UniProtKB-SubCell"/>
</dbReference>
<evidence type="ECO:0000313" key="7">
    <source>
        <dbReference type="EMBL" id="BAU37047.1"/>
    </source>
</evidence>
<dbReference type="GO" id="GO:0016780">
    <property type="term" value="F:phosphotransferase activity, for other substituted phosphate groups"/>
    <property type="evidence" value="ECO:0007669"/>
    <property type="project" value="InterPro"/>
</dbReference>
<keyword evidence="6" id="KW-1133">Transmembrane helix</keyword>
<evidence type="ECO:0000256" key="2">
    <source>
        <dbReference type="ARBA" id="ARBA00010441"/>
    </source>
</evidence>
<feature type="transmembrane region" description="Helical" evidence="6">
    <location>
        <begin position="219"/>
        <end position="240"/>
    </location>
</feature>
<keyword evidence="3 5" id="KW-0808">Transferase</keyword>
<dbReference type="Pfam" id="PF01066">
    <property type="entry name" value="CDP-OH_P_transf"/>
    <property type="match status" value="1"/>
</dbReference>
<keyword evidence="6" id="KW-0812">Transmembrane</keyword>
<dbReference type="InterPro" id="IPR048254">
    <property type="entry name" value="CDP_ALCOHOL_P_TRANSF_CS"/>
</dbReference>
<evidence type="ECO:0000256" key="5">
    <source>
        <dbReference type="RuleBase" id="RU003750"/>
    </source>
</evidence>
<dbReference type="PANTHER" id="PTHR10414">
    <property type="entry name" value="ETHANOLAMINEPHOSPHOTRANSFERASE"/>
    <property type="match status" value="1"/>
</dbReference>
<feature type="transmembrane region" description="Helical" evidence="6">
    <location>
        <begin position="180"/>
        <end position="199"/>
    </location>
</feature>
<evidence type="ECO:0000256" key="6">
    <source>
        <dbReference type="SAM" id="Phobius"/>
    </source>
</evidence>
<proteinExistence type="inferred from homology"/>
<dbReference type="PROSITE" id="PS00379">
    <property type="entry name" value="CDP_ALCOHOL_P_TRANSF"/>
    <property type="match status" value="1"/>
</dbReference>
<organism evidence="7">
    <name type="scientific">Chlamydomonas sphaeroides</name>
    <dbReference type="NCBI Taxonomy" id="28458"/>
    <lineage>
        <taxon>Eukaryota</taxon>
        <taxon>Viridiplantae</taxon>
        <taxon>Chlorophyta</taxon>
        <taxon>core chlorophytes</taxon>
        <taxon>Chlorophyceae</taxon>
        <taxon>CS clade</taxon>
        <taxon>Chlamydomonadales</taxon>
        <taxon>Chlamydomonadaceae</taxon>
        <taxon>Chlamydomonas</taxon>
    </lineage>
</organism>
<evidence type="ECO:0000256" key="4">
    <source>
        <dbReference type="ARBA" id="ARBA00023136"/>
    </source>
</evidence>